<feature type="region of interest" description="Disordered" evidence="1">
    <location>
        <begin position="169"/>
        <end position="220"/>
    </location>
</feature>
<feature type="compositionally biased region" description="Polar residues" evidence="1">
    <location>
        <begin position="203"/>
        <end position="216"/>
    </location>
</feature>
<feature type="compositionally biased region" description="Polar residues" evidence="1">
    <location>
        <begin position="493"/>
        <end position="502"/>
    </location>
</feature>
<accession>A0A9P4LUZ7</accession>
<reference evidence="3" key="1">
    <citation type="journal article" date="2020" name="Stud. Mycol.">
        <title>101 Dothideomycetes genomes: a test case for predicting lifestyles and emergence of pathogens.</title>
        <authorList>
            <person name="Haridas S."/>
            <person name="Albert R."/>
            <person name="Binder M."/>
            <person name="Bloem J."/>
            <person name="Labutti K."/>
            <person name="Salamov A."/>
            <person name="Andreopoulos B."/>
            <person name="Baker S."/>
            <person name="Barry K."/>
            <person name="Bills G."/>
            <person name="Bluhm B."/>
            <person name="Cannon C."/>
            <person name="Castanera R."/>
            <person name="Culley D."/>
            <person name="Daum C."/>
            <person name="Ezra D."/>
            <person name="Gonzalez J."/>
            <person name="Henrissat B."/>
            <person name="Kuo A."/>
            <person name="Liang C."/>
            <person name="Lipzen A."/>
            <person name="Lutzoni F."/>
            <person name="Magnuson J."/>
            <person name="Mondo S."/>
            <person name="Nolan M."/>
            <person name="Ohm R."/>
            <person name="Pangilinan J."/>
            <person name="Park H.-J."/>
            <person name="Ramirez L."/>
            <person name="Alfaro M."/>
            <person name="Sun H."/>
            <person name="Tritt A."/>
            <person name="Yoshinaga Y."/>
            <person name="Zwiers L.-H."/>
            <person name="Turgeon B."/>
            <person name="Goodwin S."/>
            <person name="Spatafora J."/>
            <person name="Crous P."/>
            <person name="Grigoriev I."/>
        </authorList>
    </citation>
    <scope>NUCLEOTIDE SEQUENCE</scope>
    <source>
        <strain evidence="3">CBS 121410</strain>
    </source>
</reference>
<evidence type="ECO:0000313" key="3">
    <source>
        <dbReference type="EMBL" id="KAF2085457.1"/>
    </source>
</evidence>
<keyword evidence="4" id="KW-1185">Reference proteome</keyword>
<evidence type="ECO:0000256" key="1">
    <source>
        <dbReference type="SAM" id="MobiDB-lite"/>
    </source>
</evidence>
<name>A0A9P4LUZ7_9PEZI</name>
<feature type="compositionally biased region" description="Basic and acidic residues" evidence="1">
    <location>
        <begin position="415"/>
        <end position="424"/>
    </location>
</feature>
<dbReference type="AlphaFoldDB" id="A0A9P4LUZ7"/>
<protein>
    <recommendedName>
        <fullName evidence="2">Spt20-like SEP domain-containing protein</fullName>
    </recommendedName>
</protein>
<feature type="compositionally biased region" description="Polar residues" evidence="1">
    <location>
        <begin position="701"/>
        <end position="727"/>
    </location>
</feature>
<feature type="compositionally biased region" description="Low complexity" evidence="1">
    <location>
        <begin position="176"/>
        <end position="192"/>
    </location>
</feature>
<feature type="region of interest" description="Disordered" evidence="1">
    <location>
        <begin position="250"/>
        <end position="287"/>
    </location>
</feature>
<dbReference type="OrthoDB" id="1932706at2759"/>
<dbReference type="EMBL" id="ML978730">
    <property type="protein sequence ID" value="KAF2085457.1"/>
    <property type="molecule type" value="Genomic_DNA"/>
</dbReference>
<feature type="compositionally biased region" description="Polar residues" evidence="1">
    <location>
        <begin position="21"/>
        <end position="31"/>
    </location>
</feature>
<feature type="compositionally biased region" description="Low complexity" evidence="1">
    <location>
        <begin position="250"/>
        <end position="262"/>
    </location>
</feature>
<feature type="compositionally biased region" description="Low complexity" evidence="1">
    <location>
        <begin position="644"/>
        <end position="663"/>
    </location>
</feature>
<feature type="compositionally biased region" description="Low complexity" evidence="1">
    <location>
        <begin position="503"/>
        <end position="516"/>
    </location>
</feature>
<dbReference type="InterPro" id="IPR046468">
    <property type="entry name" value="Spt20-like_SEP"/>
</dbReference>
<gene>
    <name evidence="3" type="ORF">K490DRAFT_75094</name>
</gene>
<evidence type="ECO:0000313" key="4">
    <source>
        <dbReference type="Proteomes" id="UP000799776"/>
    </source>
</evidence>
<feature type="compositionally biased region" description="Low complexity" evidence="1">
    <location>
        <begin position="463"/>
        <end position="492"/>
    </location>
</feature>
<feature type="compositionally biased region" description="Low complexity" evidence="1">
    <location>
        <begin position="683"/>
        <end position="700"/>
    </location>
</feature>
<feature type="compositionally biased region" description="Polar residues" evidence="1">
    <location>
        <begin position="518"/>
        <end position="530"/>
    </location>
</feature>
<proteinExistence type="predicted"/>
<organism evidence="3 4">
    <name type="scientific">Saccharata proteae CBS 121410</name>
    <dbReference type="NCBI Taxonomy" id="1314787"/>
    <lineage>
        <taxon>Eukaryota</taxon>
        <taxon>Fungi</taxon>
        <taxon>Dikarya</taxon>
        <taxon>Ascomycota</taxon>
        <taxon>Pezizomycotina</taxon>
        <taxon>Dothideomycetes</taxon>
        <taxon>Dothideomycetes incertae sedis</taxon>
        <taxon>Botryosphaeriales</taxon>
        <taxon>Saccharataceae</taxon>
        <taxon>Saccharata</taxon>
    </lineage>
</organism>
<feature type="region of interest" description="Disordered" evidence="1">
    <location>
        <begin position="1"/>
        <end position="49"/>
    </location>
</feature>
<comment type="caution">
    <text evidence="3">The sequence shown here is derived from an EMBL/GenBank/DDBJ whole genome shotgun (WGS) entry which is preliminary data.</text>
</comment>
<feature type="region of interest" description="Disordered" evidence="1">
    <location>
        <begin position="415"/>
        <end position="443"/>
    </location>
</feature>
<feature type="region of interest" description="Disordered" evidence="1">
    <location>
        <begin position="463"/>
        <end position="597"/>
    </location>
</feature>
<sequence length="920" mass="101069">MATAGPVRPTQALRNRRESQRPTSLRTNTKNANEDGAENGRNRREKRKPLVMTDEYILQKFQGHPPSLIIHLHQHHFRFEHQDGNFPYSSPMRPFLQHVREGTIPHFMLEEMFRASVPFYEGCLIVQIVDHRSTDAKTQTGPSTATGGSKVAPFSVHAYNSFITPSPFVPYPSPPKQGSDSPSSKSGLQKSSVEPSENKENAPVQSQTGMSTQKAASKTPKVATKVLFPTATSLQAEVELLANLPMPDMSAARRQQSRTAATPGSAQPPTPLTSVPPTPSSSSRLAKRQKMVLDETNIHEFEAHVINLTAPALYLDPAHSMLESQDIIEATSHPLNKNAPPAPKTRKRTTAELAADEAASAAEQSFMLFGDSQPGASAGQVSGEGETMRTGAPFEPRFSRFKTLENIKIAHEENERVKKEEEARQAQVKRQQQIDADEARRRDVATVEHNRIMMQRQQAAQAQAQAQQAAEQQRMRAQAAQQAQQAAQAQAQSNMMPNPQHAQFQQSTSQPPQGSPMLRQQTPMQGSPVMNGNPVVNHAMGGVPMAQSTSSQAGSPPRPGSAVPHAMPMARQMSRQQSSQHPGSAHGTPQMIQGTPHMGQAVPVTRHMTPQPTRMNPHGSPVAGMQGTPMMMQNSQMHPSGMTQQQFMQLQYQRQQQARQQAAGFHGSPGQQMSPEQMNAFRAQQQAQQHAQAQAQLAQQNHGSSAGTPTPQFTAQMARNQMSSSGSPVPGQQRPGTGHAPNGMPANMNPAQMNPAQLQQLKARHQQQQMINRIRQHYNGNIPDQVQAMIRQGGLPQVYQMMVQTMQRNQAMMQQRGQSMQGQQMPNQMQGMQGMGGMGGANMMQNGMTMQQMQQMQHQMQQNGQGENQYLAVMLQERQRLAMQNQQTRQNLGMQQGMNMGQMGMGGWPQGMGRGQGGMG</sequence>
<feature type="region of interest" description="Disordered" evidence="1">
    <location>
        <begin position="374"/>
        <end position="393"/>
    </location>
</feature>
<dbReference type="Pfam" id="PF12090">
    <property type="entry name" value="Spt20_SEP"/>
    <property type="match status" value="1"/>
</dbReference>
<feature type="compositionally biased region" description="Low complexity" evidence="1">
    <location>
        <begin position="566"/>
        <end position="580"/>
    </location>
</feature>
<feature type="domain" description="Spt20-like SEP" evidence="2">
    <location>
        <begin position="63"/>
        <end position="329"/>
    </location>
</feature>
<feature type="compositionally biased region" description="Pro residues" evidence="1">
    <location>
        <begin position="266"/>
        <end position="279"/>
    </location>
</feature>
<dbReference type="Proteomes" id="UP000799776">
    <property type="component" value="Unassembled WGS sequence"/>
</dbReference>
<feature type="region of interest" description="Disordered" evidence="1">
    <location>
        <begin position="635"/>
        <end position="751"/>
    </location>
</feature>
<evidence type="ECO:0000259" key="2">
    <source>
        <dbReference type="Pfam" id="PF12090"/>
    </source>
</evidence>